<reference evidence="1" key="2">
    <citation type="submission" date="2022-06" db="UniProtKB">
        <authorList>
            <consortium name="EnsemblMetazoa"/>
        </authorList>
    </citation>
    <scope>IDENTIFICATION</scope>
    <source>
        <strain evidence="1">PS312</strain>
    </source>
</reference>
<dbReference type="Proteomes" id="UP000005239">
    <property type="component" value="Unassembled WGS sequence"/>
</dbReference>
<evidence type="ECO:0000313" key="1">
    <source>
        <dbReference type="EnsemblMetazoa" id="PPA02749.1"/>
    </source>
</evidence>
<name>A0A2A6CDF4_PRIPA</name>
<gene>
    <name evidence="1" type="primary">WBGene00092303</name>
</gene>
<accession>A0A8R1U589</accession>
<accession>A0A2A6CDF4</accession>
<reference evidence="2" key="1">
    <citation type="journal article" date="2008" name="Nat. Genet.">
        <title>The Pristionchus pacificus genome provides a unique perspective on nematode lifestyle and parasitism.</title>
        <authorList>
            <person name="Dieterich C."/>
            <person name="Clifton S.W."/>
            <person name="Schuster L.N."/>
            <person name="Chinwalla A."/>
            <person name="Delehaunty K."/>
            <person name="Dinkelacker I."/>
            <person name="Fulton L."/>
            <person name="Fulton R."/>
            <person name="Godfrey J."/>
            <person name="Minx P."/>
            <person name="Mitreva M."/>
            <person name="Roeseler W."/>
            <person name="Tian H."/>
            <person name="Witte H."/>
            <person name="Yang S.P."/>
            <person name="Wilson R.K."/>
            <person name="Sommer R.J."/>
        </authorList>
    </citation>
    <scope>NUCLEOTIDE SEQUENCE [LARGE SCALE GENOMIC DNA]</scope>
    <source>
        <strain evidence="2">PS312</strain>
    </source>
</reference>
<sequence>VEISASGLRLLLTRSPKVSHGYANCNCDNCTSRLCSDATHFDRETGGYAVSRCDEKRLTAVSLSPTVDHLDRDWKRDGKFAISLLSMSTSGHKAVARLSDHWIRIRL</sequence>
<dbReference type="EnsemblMetazoa" id="PPA02749.1">
    <property type="protein sequence ID" value="PPA02749.1"/>
    <property type="gene ID" value="WBGene00092303"/>
</dbReference>
<keyword evidence="2" id="KW-1185">Reference proteome</keyword>
<organism evidence="1 2">
    <name type="scientific">Pristionchus pacificus</name>
    <name type="common">Parasitic nematode worm</name>
    <dbReference type="NCBI Taxonomy" id="54126"/>
    <lineage>
        <taxon>Eukaryota</taxon>
        <taxon>Metazoa</taxon>
        <taxon>Ecdysozoa</taxon>
        <taxon>Nematoda</taxon>
        <taxon>Chromadorea</taxon>
        <taxon>Rhabditida</taxon>
        <taxon>Rhabditina</taxon>
        <taxon>Diplogasteromorpha</taxon>
        <taxon>Diplogasteroidea</taxon>
        <taxon>Neodiplogasteridae</taxon>
        <taxon>Pristionchus</taxon>
    </lineage>
</organism>
<protein>
    <submittedName>
        <fullName evidence="1">Uncharacterized protein</fullName>
    </submittedName>
</protein>
<dbReference type="AlphaFoldDB" id="A0A2A6CDF4"/>
<proteinExistence type="predicted"/>
<evidence type="ECO:0000313" key="2">
    <source>
        <dbReference type="Proteomes" id="UP000005239"/>
    </source>
</evidence>